<feature type="region of interest" description="Disordered" evidence="6">
    <location>
        <begin position="1519"/>
        <end position="1605"/>
    </location>
</feature>
<feature type="compositionally biased region" description="Polar residues" evidence="6">
    <location>
        <begin position="1100"/>
        <end position="1121"/>
    </location>
</feature>
<organism evidence="10 11">
    <name type="scientific">Ovis aries</name>
    <name type="common">Sheep</name>
    <dbReference type="NCBI Taxonomy" id="9940"/>
    <lineage>
        <taxon>Eukaryota</taxon>
        <taxon>Metazoa</taxon>
        <taxon>Chordata</taxon>
        <taxon>Craniata</taxon>
        <taxon>Vertebrata</taxon>
        <taxon>Euteleostomi</taxon>
        <taxon>Mammalia</taxon>
        <taxon>Eutheria</taxon>
        <taxon>Laurasiatheria</taxon>
        <taxon>Artiodactyla</taxon>
        <taxon>Ruminantia</taxon>
        <taxon>Pecora</taxon>
        <taxon>Bovidae</taxon>
        <taxon>Caprinae</taxon>
        <taxon>Ovis</taxon>
    </lineage>
</organism>
<feature type="compositionally biased region" description="Pro residues" evidence="6">
    <location>
        <begin position="1417"/>
        <end position="1480"/>
    </location>
</feature>
<feature type="region of interest" description="Disordered" evidence="6">
    <location>
        <begin position="1353"/>
        <end position="1480"/>
    </location>
</feature>
<dbReference type="PANTHER" id="PTHR21557:SF2">
    <property type="entry name" value="CORDON-BLEU PROTEIN-LIKE 1"/>
    <property type="match status" value="1"/>
</dbReference>
<feature type="transmembrane region" description="Helical" evidence="7">
    <location>
        <begin position="257"/>
        <end position="279"/>
    </location>
</feature>
<dbReference type="FunFam" id="3.10.20.90:FF:000065">
    <property type="entry name" value="Cordon-bleu WH2 repeat protein"/>
    <property type="match status" value="1"/>
</dbReference>
<feature type="domain" description="Cordon-bleu ubiquitin-like" evidence="9">
    <location>
        <begin position="556"/>
        <end position="658"/>
    </location>
</feature>
<dbReference type="CDD" id="cd21801">
    <property type="entry name" value="WH2_Wc_Cobl"/>
    <property type="match status" value="1"/>
</dbReference>
<dbReference type="GO" id="GO:0005938">
    <property type="term" value="C:cell cortex"/>
    <property type="evidence" value="ECO:0007669"/>
    <property type="project" value="UniProtKB-ARBA"/>
</dbReference>
<feature type="transmembrane region" description="Helical" evidence="7">
    <location>
        <begin position="339"/>
        <end position="363"/>
    </location>
</feature>
<name>A0A836ANG1_SHEEP</name>
<evidence type="ECO:0000256" key="4">
    <source>
        <dbReference type="ARBA" id="ARBA00022989"/>
    </source>
</evidence>
<feature type="compositionally biased region" description="Basic and acidic residues" evidence="6">
    <location>
        <begin position="1366"/>
        <end position="1376"/>
    </location>
</feature>
<evidence type="ECO:0000259" key="9">
    <source>
        <dbReference type="Pfam" id="PF09469"/>
    </source>
</evidence>
<feature type="compositionally biased region" description="Acidic residues" evidence="6">
    <location>
        <begin position="886"/>
        <end position="895"/>
    </location>
</feature>
<feature type="compositionally biased region" description="Basic and acidic residues" evidence="6">
    <location>
        <begin position="1257"/>
        <end position="1267"/>
    </location>
</feature>
<feature type="region of interest" description="Disordered" evidence="6">
    <location>
        <begin position="1078"/>
        <end position="1122"/>
    </location>
</feature>
<feature type="domain" description="Amino acid transporter transmembrane" evidence="8">
    <location>
        <begin position="38"/>
        <end position="365"/>
    </location>
</feature>
<feature type="compositionally biased region" description="Basic and acidic residues" evidence="6">
    <location>
        <begin position="1087"/>
        <end position="1099"/>
    </location>
</feature>
<keyword evidence="5 7" id="KW-0472">Membrane</keyword>
<dbReference type="Pfam" id="PF09469">
    <property type="entry name" value="Cobl"/>
    <property type="match status" value="1"/>
</dbReference>
<feature type="compositionally biased region" description="Polar residues" evidence="6">
    <location>
        <begin position="776"/>
        <end position="790"/>
    </location>
</feature>
<feature type="transmembrane region" description="Helical" evidence="7">
    <location>
        <begin position="106"/>
        <end position="130"/>
    </location>
</feature>
<feature type="transmembrane region" description="Helical" evidence="7">
    <location>
        <begin position="299"/>
        <end position="319"/>
    </location>
</feature>
<feature type="transmembrane region" description="Helical" evidence="7">
    <location>
        <begin position="37"/>
        <end position="57"/>
    </location>
</feature>
<feature type="region of interest" description="Disordered" evidence="6">
    <location>
        <begin position="756"/>
        <end position="960"/>
    </location>
</feature>
<evidence type="ECO:0000259" key="8">
    <source>
        <dbReference type="Pfam" id="PF01490"/>
    </source>
</evidence>
<evidence type="ECO:0000313" key="10">
    <source>
        <dbReference type="EMBL" id="KAG5213781.1"/>
    </source>
</evidence>
<dbReference type="InterPro" id="IPR013057">
    <property type="entry name" value="AA_transpt_TM"/>
</dbReference>
<evidence type="ECO:0000256" key="2">
    <source>
        <dbReference type="ARBA" id="ARBA00022553"/>
    </source>
</evidence>
<feature type="compositionally biased region" description="Polar residues" evidence="6">
    <location>
        <begin position="802"/>
        <end position="821"/>
    </location>
</feature>
<dbReference type="Pfam" id="PF01490">
    <property type="entry name" value="Aa_trans"/>
    <property type="match status" value="1"/>
</dbReference>
<keyword evidence="2" id="KW-0597">Phosphoprotein</keyword>
<dbReference type="EMBL" id="JAEMGP010000002">
    <property type="protein sequence ID" value="KAG5213781.1"/>
    <property type="molecule type" value="Genomic_DNA"/>
</dbReference>
<feature type="compositionally biased region" description="Polar residues" evidence="6">
    <location>
        <begin position="1387"/>
        <end position="1400"/>
    </location>
</feature>
<feature type="compositionally biased region" description="Basic and acidic residues" evidence="6">
    <location>
        <begin position="944"/>
        <end position="959"/>
    </location>
</feature>
<feature type="compositionally biased region" description="Polar residues" evidence="6">
    <location>
        <begin position="908"/>
        <end position="926"/>
    </location>
</feature>
<reference evidence="10 11" key="1">
    <citation type="submission" date="2020-12" db="EMBL/GenBank/DDBJ databases">
        <title>De novo assembly of Tibetan sheep genome.</title>
        <authorList>
            <person name="Li X."/>
        </authorList>
    </citation>
    <scope>NUCLEOTIDE SEQUENCE [LARGE SCALE GENOMIC DNA]</scope>
    <source>
        <tissue evidence="10">Heart</tissue>
    </source>
</reference>
<feature type="region of interest" description="Disordered" evidence="6">
    <location>
        <begin position="684"/>
        <end position="744"/>
    </location>
</feature>
<feature type="region of interest" description="Disordered" evidence="6">
    <location>
        <begin position="1254"/>
        <end position="1285"/>
    </location>
</feature>
<feature type="compositionally biased region" description="Polar residues" evidence="6">
    <location>
        <begin position="876"/>
        <end position="885"/>
    </location>
</feature>
<evidence type="ECO:0000256" key="5">
    <source>
        <dbReference type="ARBA" id="ARBA00023136"/>
    </source>
</evidence>
<dbReference type="InterPro" id="IPR039895">
    <property type="entry name" value="COBL-like"/>
</dbReference>
<dbReference type="PANTHER" id="PTHR21557">
    <property type="entry name" value="CORDON-BLEU"/>
    <property type="match status" value="1"/>
</dbReference>
<feature type="compositionally biased region" description="Polar residues" evidence="6">
    <location>
        <begin position="1519"/>
        <end position="1529"/>
    </location>
</feature>
<comment type="subcellular location">
    <subcellularLocation>
        <location evidence="1">Membrane</location>
    </subcellularLocation>
</comment>
<evidence type="ECO:0000256" key="1">
    <source>
        <dbReference type="ARBA" id="ARBA00004370"/>
    </source>
</evidence>
<feature type="transmembrane region" description="Helical" evidence="7">
    <location>
        <begin position="150"/>
        <end position="169"/>
    </location>
</feature>
<dbReference type="Gene3D" id="3.10.20.90">
    <property type="entry name" value="Phosphatidylinositol 3-kinase Catalytic Subunit, Chain A, domain 1"/>
    <property type="match status" value="1"/>
</dbReference>
<dbReference type="GO" id="GO:0003785">
    <property type="term" value="F:actin monomer binding"/>
    <property type="evidence" value="ECO:0007669"/>
    <property type="project" value="InterPro"/>
</dbReference>
<evidence type="ECO:0000256" key="6">
    <source>
        <dbReference type="SAM" id="MobiDB-lite"/>
    </source>
</evidence>
<feature type="transmembrane region" description="Helical" evidence="7">
    <location>
        <begin position="63"/>
        <end position="85"/>
    </location>
</feature>
<feature type="compositionally biased region" description="Polar residues" evidence="6">
    <location>
        <begin position="1585"/>
        <end position="1605"/>
    </location>
</feature>
<feature type="transmembrane region" description="Helical" evidence="7">
    <location>
        <begin position="221"/>
        <end position="245"/>
    </location>
</feature>
<accession>A0A836ANG1</accession>
<dbReference type="Proteomes" id="UP000664991">
    <property type="component" value="Unassembled WGS sequence"/>
</dbReference>
<evidence type="ECO:0008006" key="12">
    <source>
        <dbReference type="Google" id="ProtNLM"/>
    </source>
</evidence>
<feature type="compositionally biased region" description="Polar residues" evidence="6">
    <location>
        <begin position="1270"/>
        <end position="1285"/>
    </location>
</feature>
<evidence type="ECO:0000313" key="11">
    <source>
        <dbReference type="Proteomes" id="UP000664991"/>
    </source>
</evidence>
<protein>
    <recommendedName>
        <fullName evidence="12">Cordon-bleu protein-like 1</fullName>
    </recommendedName>
</protein>
<gene>
    <name evidence="10" type="ORF">JEQ12_009567</name>
</gene>
<proteinExistence type="predicted"/>
<dbReference type="InterPro" id="IPR019025">
    <property type="entry name" value="Cordon-bleu_ubiquitin_domain"/>
</dbReference>
<sequence length="1654" mass="180230">MGYPGRRPVIPPQSHQDDRETLVSEHKHKGKTCRQSAAVFNVVNSIIGSGIIGLPYSMKQAGFPLGILLLFWVSYVTDFSLILLIKGAALSGTDTYQSLVNRTFGFPGYLLLSVLQFLYPFIAMISYNIITGDTLSKVLQRIPGVDPENLLIGRHFIIVLSTVVFTLPLSLYRDIAKLGKISLISTVLTTLILGIVVARVVSLGPHIPKTEDAWIFAKPNAIQAVGVMSFAFICHHNCFLVYSSLEEPTVAKWSHIIHVSTLISVFISILFATCGYLTFTGYTQGDLFENYCRNDDLVTFGRFCYGVTVILTYPIECFVTREVIANVFFGGNLSSGFHIIITVVIITVATLVSLLVDCLGIVLELNSLPMASEYNRGKDDVPPRGDRLVFSRTQVEVGSVEYLNVPDSGNSQFPYITVKSRQGVSLVCFNDLVGRKPKAKAPLPPAETKCLDASSVDDSVESSAFIMDQKENMMDKDIELLVVLPGDIIKSTTVNGSKPMMDLLIFLCAQYHLNPSSHTIDLLSAEKNPIKFKPNTPIGMLEVEKVILKPKTLDKKKPTPLIPEKTVRVVINFKKTQKTIVRVSPHAPLQELLAIICSKCEFDPLHTQLLKDYQSQEPLDLTKSLNELGLRELYAIDVSKATSVTAFNKSSLQESCQISQNLDLMKDKESKGIFSLFQRSKKKREQTVSAPATPLVSKHRPTFTKSNTISKQYISNTLPSDAPKKRRAPLPPMPGPQSAPQDPAHIQERPASCMVKSPSVDETEESSYGAGRVRTGSLQLSSTSAGNSSLKRTKRKAPSPPSTTVLLQSNENSHVTATQSVPAVPTDSGIEVSSSEGLSSPEASLGPGNEQCAVSQLPAEAPVSGCPGTPEAAATSLPSGISSDYSLEEIDEKEELSEMPKDEAENTFLKSQDIPTVSTDIINTLKNDPDSAPGSATGESSQNSKEEKQGTRNTDEQRPHIVVYNSSDKETVVDSVRNFKSLDPNQEKDQHEIIVIPTNRENNMKNGVRGTEINVAGVAKNNNVDIEVDRLSNYQAYKTDTAGCYKENLSVSSAPDQNLIQPSAEKTKMQDAAIQTIPSCDSFDGDQQDHNLSDVKVDESVQTSSNNKSTQRLSLSPQDSVDISGEFRSQGPLVHTEEQLTIKDPSCAGGNDNLLPPVDGTDKNSTASYVKNYPFYRQDYIPKPKPSNEITREYIPKIGMTTYKIVPPRSLEISKDWESETIGYKNDQEIHTLGKKDTYENVKETTVQTEDLLISESPKESQADLKSKPTLRTEQQMQSEESLTRSRMVNPLKPPRMTSDTGTAPFAPKLEDINNILESKFKSRVSNPHSKPSAFFLQMQKRVSDHYVTSAAAKSVQAASNPAPKELIKKEVERDTIPPPEPALSPLSKTIQSLPQTHIQNTDDDSNQKPTETSPPVASPPPPPPPPPVAAPLLPPPVASPLPPPPVASPLPPPPVASPLPPPPVAAPLPPPPVASKPVPLPKSQLAMLNLRTLKTFGAPRPYSSSAPSPFALAVVKRSQSFSKSPTESCSEEVKVASARTPTDAEKGKIPSVNTSGNMPQLGVSDKENNSAHNEQNPQIPSPTDCPSVTLKRQSSVTFQSSDPEQIRQSLLTAIRSGEAAAKLKRVTVQSNTIYVNGKSRLSRSVSLDSPGNR</sequence>
<feature type="transmembrane region" description="Helical" evidence="7">
    <location>
        <begin position="181"/>
        <end position="201"/>
    </location>
</feature>
<evidence type="ECO:0000256" key="7">
    <source>
        <dbReference type="SAM" id="Phobius"/>
    </source>
</evidence>
<comment type="caution">
    <text evidence="10">The sequence shown here is derived from an EMBL/GenBank/DDBJ whole genome shotgun (WGS) entry which is preliminary data.</text>
</comment>
<keyword evidence="4 7" id="KW-1133">Transmembrane helix</keyword>
<feature type="compositionally biased region" description="Polar residues" evidence="6">
    <location>
        <begin position="703"/>
        <end position="719"/>
    </location>
</feature>
<feature type="compositionally biased region" description="Low complexity" evidence="6">
    <location>
        <begin position="828"/>
        <end position="846"/>
    </location>
</feature>
<keyword evidence="3 7" id="KW-0812">Transmembrane</keyword>
<evidence type="ECO:0000256" key="3">
    <source>
        <dbReference type="ARBA" id="ARBA00022692"/>
    </source>
</evidence>
<dbReference type="GO" id="GO:0016020">
    <property type="term" value="C:membrane"/>
    <property type="evidence" value="ECO:0007669"/>
    <property type="project" value="UniProtKB-SubCell"/>
</dbReference>